<evidence type="ECO:0000256" key="8">
    <source>
        <dbReference type="HAMAP-Rule" id="MF_00917"/>
    </source>
</evidence>
<dbReference type="GO" id="GO:0000287">
    <property type="term" value="F:magnesium ion binding"/>
    <property type="evidence" value="ECO:0007669"/>
    <property type="project" value="UniProtKB-UniRule"/>
</dbReference>
<dbReference type="GO" id="GO:0016840">
    <property type="term" value="F:carbon-nitrogen lyase activity"/>
    <property type="evidence" value="ECO:0007669"/>
    <property type="project" value="UniProtKB-UniRule"/>
</dbReference>
<dbReference type="InterPro" id="IPR024924">
    <property type="entry name" value="7-CO-7-deazaguanine_synth-like"/>
</dbReference>
<comment type="subunit">
    <text evidence="8">Homodimer.</text>
</comment>
<comment type="cofactor">
    <cofactor evidence="8">
        <name>S-adenosyl-L-methionine</name>
        <dbReference type="ChEBI" id="CHEBI:59789"/>
    </cofactor>
    <text evidence="8">Binds 1 S-adenosyl-L-methionine per subunit.</text>
</comment>
<dbReference type="GO" id="GO:1904047">
    <property type="term" value="F:S-adenosyl-L-methionine binding"/>
    <property type="evidence" value="ECO:0007669"/>
    <property type="project" value="UniProtKB-UniRule"/>
</dbReference>
<protein>
    <recommendedName>
        <fullName evidence="8">7-carboxy-7-deazaguanine synthase</fullName>
        <shortName evidence="8">CDG synthase</shortName>
        <ecNumber evidence="8">4.3.99.3</ecNumber>
    </recommendedName>
    <alternativeName>
        <fullName evidence="8">Queuosine biosynthesis protein QueE</fullName>
    </alternativeName>
</protein>
<keyword evidence="7 8" id="KW-0456">Lyase</keyword>
<evidence type="ECO:0000256" key="5">
    <source>
        <dbReference type="ARBA" id="ARBA00023004"/>
    </source>
</evidence>
<dbReference type="GO" id="GO:0008616">
    <property type="term" value="P:tRNA queuosine(34) biosynthetic process"/>
    <property type="evidence" value="ECO:0007669"/>
    <property type="project" value="UniProtKB-UniRule"/>
</dbReference>
<dbReference type="PIRSF" id="PIRSF000370">
    <property type="entry name" value="QueE"/>
    <property type="match status" value="1"/>
</dbReference>
<dbReference type="InterPro" id="IPR058240">
    <property type="entry name" value="rSAM_sf"/>
</dbReference>
<keyword evidence="1 8" id="KW-0004">4Fe-4S</keyword>
<organism evidence="10 11">
    <name type="scientific">Candidatus Saganbacteria bacterium CG08_land_8_20_14_0_20_45_16</name>
    <dbReference type="NCBI Taxonomy" id="2014293"/>
    <lineage>
        <taxon>Bacteria</taxon>
        <taxon>Bacillati</taxon>
        <taxon>Saganbacteria</taxon>
    </lineage>
</organism>
<dbReference type="PROSITE" id="PS51918">
    <property type="entry name" value="RADICAL_SAM"/>
    <property type="match status" value="1"/>
</dbReference>
<evidence type="ECO:0000256" key="6">
    <source>
        <dbReference type="ARBA" id="ARBA00023014"/>
    </source>
</evidence>
<dbReference type="CDD" id="cd01335">
    <property type="entry name" value="Radical_SAM"/>
    <property type="match status" value="1"/>
</dbReference>
<evidence type="ECO:0000256" key="4">
    <source>
        <dbReference type="ARBA" id="ARBA00022842"/>
    </source>
</evidence>
<feature type="domain" description="Radical SAM core" evidence="9">
    <location>
        <begin position="21"/>
        <end position="245"/>
    </location>
</feature>
<dbReference type="GO" id="GO:0051539">
    <property type="term" value="F:4 iron, 4 sulfur cluster binding"/>
    <property type="evidence" value="ECO:0007669"/>
    <property type="project" value="UniProtKB-UniRule"/>
</dbReference>
<feature type="binding site" evidence="8">
    <location>
        <position position="34"/>
    </location>
    <ligand>
        <name>[4Fe-4S] cluster</name>
        <dbReference type="ChEBI" id="CHEBI:49883"/>
        <note>4Fe-4S-S-AdoMet</note>
    </ligand>
</feature>
<dbReference type="PANTHER" id="PTHR42836:SF1">
    <property type="entry name" value="7-CARBOXY-7-DEAZAGUANINE SYNTHASE"/>
    <property type="match status" value="1"/>
</dbReference>
<evidence type="ECO:0000313" key="11">
    <source>
        <dbReference type="Proteomes" id="UP000231343"/>
    </source>
</evidence>
<dbReference type="EMBL" id="PEYM01000115">
    <property type="protein sequence ID" value="PIS28829.1"/>
    <property type="molecule type" value="Genomic_DNA"/>
</dbReference>
<feature type="binding site" evidence="8">
    <location>
        <begin position="15"/>
        <end position="17"/>
    </location>
    <ligand>
        <name>substrate</name>
    </ligand>
</feature>
<comment type="pathway">
    <text evidence="8">Purine metabolism; 7-cyano-7-deazaguanine biosynthesis.</text>
</comment>
<evidence type="ECO:0000313" key="10">
    <source>
        <dbReference type="EMBL" id="PIS28829.1"/>
    </source>
</evidence>
<evidence type="ECO:0000256" key="1">
    <source>
        <dbReference type="ARBA" id="ARBA00022485"/>
    </source>
</evidence>
<accession>A0A2H0XXH1</accession>
<proteinExistence type="inferred from homology"/>
<gene>
    <name evidence="8" type="primary">queE</name>
    <name evidence="10" type="ORF">COT42_06830</name>
</gene>
<dbReference type="SFLD" id="SFLDS00029">
    <property type="entry name" value="Radical_SAM"/>
    <property type="match status" value="1"/>
</dbReference>
<evidence type="ECO:0000256" key="3">
    <source>
        <dbReference type="ARBA" id="ARBA00022723"/>
    </source>
</evidence>
<reference evidence="10 11" key="1">
    <citation type="submission" date="2017-09" db="EMBL/GenBank/DDBJ databases">
        <title>Depth-based differentiation of microbial function through sediment-hosted aquifers and enrichment of novel symbionts in the deep terrestrial subsurface.</title>
        <authorList>
            <person name="Probst A.J."/>
            <person name="Ladd B."/>
            <person name="Jarett J.K."/>
            <person name="Geller-Mcgrath D.E."/>
            <person name="Sieber C.M."/>
            <person name="Emerson J.B."/>
            <person name="Anantharaman K."/>
            <person name="Thomas B.C."/>
            <person name="Malmstrom R."/>
            <person name="Stieglmeier M."/>
            <person name="Klingl A."/>
            <person name="Woyke T."/>
            <person name="Ryan C.M."/>
            <person name="Banfield J.F."/>
        </authorList>
    </citation>
    <scope>NUCLEOTIDE SEQUENCE [LARGE SCALE GENOMIC DNA]</scope>
    <source>
        <strain evidence="10">CG08_land_8_20_14_0_20_45_16</strain>
    </source>
</reference>
<dbReference type="SUPFAM" id="SSF102114">
    <property type="entry name" value="Radical SAM enzymes"/>
    <property type="match status" value="1"/>
</dbReference>
<keyword evidence="5 8" id="KW-0408">Iron</keyword>
<comment type="similarity">
    <text evidence="8">Belongs to the radical SAM superfamily. 7-carboxy-7-deazaguanine synthase family.</text>
</comment>
<evidence type="ECO:0000259" key="9">
    <source>
        <dbReference type="PROSITE" id="PS51918"/>
    </source>
</evidence>
<comment type="catalytic activity">
    <reaction evidence="8">
        <text>6-carboxy-5,6,7,8-tetrahydropterin + H(+) = 7-carboxy-7-carbaguanine + NH4(+)</text>
        <dbReference type="Rhea" id="RHEA:27974"/>
        <dbReference type="ChEBI" id="CHEBI:15378"/>
        <dbReference type="ChEBI" id="CHEBI:28938"/>
        <dbReference type="ChEBI" id="CHEBI:61032"/>
        <dbReference type="ChEBI" id="CHEBI:61036"/>
        <dbReference type="EC" id="4.3.99.3"/>
    </reaction>
</comment>
<keyword evidence="3 8" id="KW-0479">Metal-binding</keyword>
<dbReference type="InterPro" id="IPR007197">
    <property type="entry name" value="rSAM"/>
</dbReference>
<dbReference type="InterPro" id="IPR013785">
    <property type="entry name" value="Aldolase_TIM"/>
</dbReference>
<dbReference type="HAMAP" id="MF_00917">
    <property type="entry name" value="QueE"/>
    <property type="match status" value="1"/>
</dbReference>
<dbReference type="Pfam" id="PF04055">
    <property type="entry name" value="Radical_SAM"/>
    <property type="match status" value="1"/>
</dbReference>
<comment type="cofactor">
    <cofactor evidence="8">
        <name>[4Fe-4S] cluster</name>
        <dbReference type="ChEBI" id="CHEBI:49883"/>
    </cofactor>
    <text evidence="8">Binds 1 [4Fe-4S] cluster. The cluster is coordinated with 3 cysteines and an exchangeable S-adenosyl-L-methionine.</text>
</comment>
<feature type="binding site" evidence="8">
    <location>
        <position position="94"/>
    </location>
    <ligand>
        <name>S-adenosyl-L-methionine</name>
        <dbReference type="ChEBI" id="CHEBI:59789"/>
    </ligand>
</feature>
<dbReference type="EC" id="4.3.99.3" evidence="8"/>
<feature type="binding site" evidence="8">
    <location>
        <begin position="40"/>
        <end position="42"/>
    </location>
    <ligand>
        <name>S-adenosyl-L-methionine</name>
        <dbReference type="ChEBI" id="CHEBI:59789"/>
    </ligand>
</feature>
<sequence>MSTTEAQLVDIFNSIQGEGLYVGERQIFVRLAGCNISCQYCDSESALQIPQEFTVETDPGMHKVQKFKNPTSVDQLVQLIEAFGKDFPVSLTGGEPLLQVDFLKNFLPKLKQKKYLETNGTLPDHLAEIIELIDVVAMDIKLASATGLSSYDKEHRRFLEVAYMKEVFVKIVFTKKSKIKEIDEAVRLIADVDEKIPLVLQPVTPHGAIKHRPLPDQIFAFYNVARRRLKTVRVIPQVHKVLGLS</sequence>
<keyword evidence="6 8" id="KW-0411">Iron-sulfur</keyword>
<dbReference type="Proteomes" id="UP000231343">
    <property type="component" value="Unassembled WGS sequence"/>
</dbReference>
<dbReference type="AlphaFoldDB" id="A0A2H0XXH1"/>
<dbReference type="PANTHER" id="PTHR42836">
    <property type="entry name" value="7-CARBOXY-7-DEAZAGUANINE SYNTHASE"/>
    <property type="match status" value="1"/>
</dbReference>
<evidence type="ECO:0000256" key="2">
    <source>
        <dbReference type="ARBA" id="ARBA00022691"/>
    </source>
</evidence>
<keyword evidence="4 8" id="KW-0460">Magnesium</keyword>
<feature type="binding site" evidence="8">
    <location>
        <position position="30"/>
    </location>
    <ligand>
        <name>substrate</name>
    </ligand>
</feature>
<name>A0A2H0XXH1_UNCSA</name>
<comment type="caution">
    <text evidence="8">Lacks conserved residue(s) required for the propagation of feature annotation.</text>
</comment>
<dbReference type="Gene3D" id="3.20.20.70">
    <property type="entry name" value="Aldolase class I"/>
    <property type="match status" value="1"/>
</dbReference>
<comment type="caution">
    <text evidence="10">The sequence shown here is derived from an EMBL/GenBank/DDBJ whole genome shotgun (WGS) entry which is preliminary data.</text>
</comment>
<evidence type="ECO:0000256" key="7">
    <source>
        <dbReference type="ARBA" id="ARBA00023239"/>
    </source>
</evidence>
<comment type="function">
    <text evidence="8">Catalyzes the complex heterocyclic radical-mediated conversion of 6-carboxy-5,6,7,8-tetrahydropterin (CPH4) to 7-carboxy-7-deazaguanine (CDG), a step common to the biosynthetic pathways of all 7-deazapurine-containing compounds.</text>
</comment>
<feature type="binding site" evidence="8">
    <location>
        <position position="38"/>
    </location>
    <ligand>
        <name>[4Fe-4S] cluster</name>
        <dbReference type="ChEBI" id="CHEBI:49883"/>
        <note>4Fe-4S-S-AdoMet</note>
    </ligand>
</feature>
<feature type="binding site" evidence="8">
    <location>
        <position position="43"/>
    </location>
    <ligand>
        <name>Mg(2+)</name>
        <dbReference type="ChEBI" id="CHEBI:18420"/>
    </ligand>
</feature>
<keyword evidence="8" id="KW-0671">Queuosine biosynthesis</keyword>
<dbReference type="UniPathway" id="UPA00391"/>
<comment type="cofactor">
    <cofactor evidence="8">
        <name>Mg(2+)</name>
        <dbReference type="ChEBI" id="CHEBI:18420"/>
    </cofactor>
</comment>
<feature type="binding site" evidence="8">
    <location>
        <position position="41"/>
    </location>
    <ligand>
        <name>[4Fe-4S] cluster</name>
        <dbReference type="ChEBI" id="CHEBI:49883"/>
        <note>4Fe-4S-S-AdoMet</note>
    </ligand>
</feature>
<feature type="binding site" evidence="8">
    <location>
        <position position="92"/>
    </location>
    <ligand>
        <name>substrate</name>
    </ligand>
</feature>
<keyword evidence="2 8" id="KW-0949">S-adenosyl-L-methionine</keyword>